<dbReference type="Proteomes" id="UP000388056">
    <property type="component" value="Unassembled WGS sequence"/>
</dbReference>
<gene>
    <name evidence="1" type="ORF">NCTC10232_00211</name>
</gene>
<organism evidence="1 2">
    <name type="scientific">Streptococcus oralis</name>
    <dbReference type="NCBI Taxonomy" id="1303"/>
    <lineage>
        <taxon>Bacteria</taxon>
        <taxon>Bacillati</taxon>
        <taxon>Bacillota</taxon>
        <taxon>Bacilli</taxon>
        <taxon>Lactobacillales</taxon>
        <taxon>Streptococcaceae</taxon>
        <taxon>Streptococcus</taxon>
    </lineage>
</organism>
<protein>
    <submittedName>
        <fullName evidence="1">HK97 family phage portal protein</fullName>
    </submittedName>
</protein>
<dbReference type="RefSeq" id="WP_143989140.1">
    <property type="nucleotide sequence ID" value="NZ_CABEIU010000002.1"/>
</dbReference>
<sequence length="384" mass="44150">MGWLDIFKARKEVITGFDFDDLERIFGSLYLKSLAVDKSAEFVARIFAKSEFRYMVKNKHERSNWDYLLNVRPNRNESASEFWQKVIYRLLTKNEVLIILSDDDQLLVADSFTRKRYAVYDDTFEMVSVRDYTFQRKFAMSDVIFLQYNNNRLQEYMSDLFADYEKLHSRLVEALGRNNQIRGILNTKTNGTFNEERLKQMQEYADGLFKSFTKKSVAIVPAQNGLDYNELTNTVGTSNLSVDELKKLRRQFDDEVADILGIPTALMHGDMANLENSQKMFTSYCYKSLVKKVSDGLNHAMVGPDAYAGERFFVIIGEGQRDKFALAENIDKLISSGAMLINEVRAELGLEAVPWGDKPVITKNYQIGKEIEKGGKKEDEGNSN</sequence>
<evidence type="ECO:0000313" key="2">
    <source>
        <dbReference type="Proteomes" id="UP000388056"/>
    </source>
</evidence>
<evidence type="ECO:0000313" key="1">
    <source>
        <dbReference type="EMBL" id="VTT02336.1"/>
    </source>
</evidence>
<accession>A0A4V0E3P7</accession>
<dbReference type="EMBL" id="CABEIU010000002">
    <property type="protein sequence ID" value="VTT02336.1"/>
    <property type="molecule type" value="Genomic_DNA"/>
</dbReference>
<proteinExistence type="predicted"/>
<name>A0A4V0E3P7_STROR</name>
<dbReference type="InterPro" id="IPR006944">
    <property type="entry name" value="Phage/GTA_portal"/>
</dbReference>
<reference evidence="1 2" key="1">
    <citation type="submission" date="2019-05" db="EMBL/GenBank/DDBJ databases">
        <authorList>
            <consortium name="Pathogen Informatics"/>
        </authorList>
    </citation>
    <scope>NUCLEOTIDE SEQUENCE [LARGE SCALE GENOMIC DNA]</scope>
    <source>
        <strain evidence="1 2">NCTC10232</strain>
    </source>
</reference>
<dbReference type="AlphaFoldDB" id="A0A4V0E3P7"/>
<dbReference type="InterPro" id="IPR006427">
    <property type="entry name" value="Portal_HK97"/>
</dbReference>
<dbReference type="NCBIfam" id="TIGR01537">
    <property type="entry name" value="portal_HK97"/>
    <property type="match status" value="1"/>
</dbReference>
<dbReference type="Pfam" id="PF04860">
    <property type="entry name" value="Phage_portal"/>
    <property type="match status" value="1"/>
</dbReference>